<protein>
    <submittedName>
        <fullName evidence="2">Uncharacterized protein</fullName>
    </submittedName>
</protein>
<keyword evidence="3" id="KW-1185">Reference proteome</keyword>
<accession>A0AA87Z5S5</accession>
<gene>
    <name evidence="2" type="ORF">TIFTF001_000747</name>
</gene>
<feature type="compositionally biased region" description="Basic and acidic residues" evidence="1">
    <location>
        <begin position="45"/>
        <end position="60"/>
    </location>
</feature>
<evidence type="ECO:0000313" key="2">
    <source>
        <dbReference type="EMBL" id="GMN24915.1"/>
    </source>
</evidence>
<sequence length="73" mass="8232">MQNSRRRKKNGGNIHCTMTRELSLPGEEKEEEQKSPHYQGWREQNGGERKRQRNGGERKRGGVGGGGRKGGKV</sequence>
<dbReference type="Proteomes" id="UP001187192">
    <property type="component" value="Unassembled WGS sequence"/>
</dbReference>
<name>A0AA87Z5S5_FICCA</name>
<feature type="region of interest" description="Disordered" evidence="1">
    <location>
        <begin position="1"/>
        <end position="73"/>
    </location>
</feature>
<evidence type="ECO:0000256" key="1">
    <source>
        <dbReference type="SAM" id="MobiDB-lite"/>
    </source>
</evidence>
<reference evidence="2" key="1">
    <citation type="submission" date="2023-07" db="EMBL/GenBank/DDBJ databases">
        <title>draft genome sequence of fig (Ficus carica).</title>
        <authorList>
            <person name="Takahashi T."/>
            <person name="Nishimura K."/>
        </authorList>
    </citation>
    <scope>NUCLEOTIDE SEQUENCE</scope>
</reference>
<feature type="compositionally biased region" description="Basic residues" evidence="1">
    <location>
        <begin position="1"/>
        <end position="10"/>
    </location>
</feature>
<dbReference type="EMBL" id="BTGU01000001">
    <property type="protein sequence ID" value="GMN24915.1"/>
    <property type="molecule type" value="Genomic_DNA"/>
</dbReference>
<evidence type="ECO:0000313" key="3">
    <source>
        <dbReference type="Proteomes" id="UP001187192"/>
    </source>
</evidence>
<dbReference type="AlphaFoldDB" id="A0AA87Z5S5"/>
<comment type="caution">
    <text evidence="2">The sequence shown here is derived from an EMBL/GenBank/DDBJ whole genome shotgun (WGS) entry which is preliminary data.</text>
</comment>
<organism evidence="2 3">
    <name type="scientific">Ficus carica</name>
    <name type="common">Common fig</name>
    <dbReference type="NCBI Taxonomy" id="3494"/>
    <lineage>
        <taxon>Eukaryota</taxon>
        <taxon>Viridiplantae</taxon>
        <taxon>Streptophyta</taxon>
        <taxon>Embryophyta</taxon>
        <taxon>Tracheophyta</taxon>
        <taxon>Spermatophyta</taxon>
        <taxon>Magnoliopsida</taxon>
        <taxon>eudicotyledons</taxon>
        <taxon>Gunneridae</taxon>
        <taxon>Pentapetalae</taxon>
        <taxon>rosids</taxon>
        <taxon>fabids</taxon>
        <taxon>Rosales</taxon>
        <taxon>Moraceae</taxon>
        <taxon>Ficeae</taxon>
        <taxon>Ficus</taxon>
    </lineage>
</organism>
<proteinExistence type="predicted"/>
<feature type="compositionally biased region" description="Gly residues" evidence="1">
    <location>
        <begin position="62"/>
        <end position="73"/>
    </location>
</feature>